<gene>
    <name evidence="2" type="ORF">LR3_08695</name>
</gene>
<feature type="coiled-coil region" evidence="1">
    <location>
        <begin position="149"/>
        <end position="186"/>
    </location>
</feature>
<accession>A0A073K2V0</accession>
<keyword evidence="1" id="KW-0175">Coiled coil</keyword>
<dbReference type="PATRIC" id="fig|1598.90.peg.538"/>
<evidence type="ECO:0000256" key="1">
    <source>
        <dbReference type="SAM" id="Coils"/>
    </source>
</evidence>
<protein>
    <submittedName>
        <fullName evidence="2">Uncharacterized protein</fullName>
    </submittedName>
</protein>
<dbReference type="EMBL" id="JOSX01000010">
    <property type="protein sequence ID" value="KEK16126.1"/>
    <property type="molecule type" value="Genomic_DNA"/>
</dbReference>
<dbReference type="AlphaFoldDB" id="A0A073K2V0"/>
<organism evidence="2 3">
    <name type="scientific">Limosilactobacillus reuteri</name>
    <name type="common">Lactobacillus reuteri</name>
    <dbReference type="NCBI Taxonomy" id="1598"/>
    <lineage>
        <taxon>Bacteria</taxon>
        <taxon>Bacillati</taxon>
        <taxon>Bacillota</taxon>
        <taxon>Bacilli</taxon>
        <taxon>Lactobacillales</taxon>
        <taxon>Lactobacillaceae</taxon>
        <taxon>Limosilactobacillus</taxon>
    </lineage>
</organism>
<comment type="caution">
    <text evidence="2">The sequence shown here is derived from an EMBL/GenBank/DDBJ whole genome shotgun (WGS) entry which is preliminary data.</text>
</comment>
<dbReference type="Proteomes" id="UP000027731">
    <property type="component" value="Unassembled WGS sequence"/>
</dbReference>
<evidence type="ECO:0000313" key="2">
    <source>
        <dbReference type="EMBL" id="KEK16126.1"/>
    </source>
</evidence>
<evidence type="ECO:0000313" key="3">
    <source>
        <dbReference type="Proteomes" id="UP000027731"/>
    </source>
</evidence>
<sequence length="204" mass="24177">MAVQKCYYCANPLNDEDMVIKPIPLKTKRGCRNYKRKFHIDCLPKYLKEHKDIKFKEQEKSDWDQVYGYFKSEILNLSAGNNLSEYCVERLLGLRVGKFKPSKTNVSGNKQGYSFKTIYYTLLYSYDAIKKAQKTVEFKNEEHEINYIMKIVTNNINFIQRRLDALDKERKKVEKISKEEEKKIEQPTVAYKRKGSGKRKVDFI</sequence>
<name>A0A073K2V0_LIMRT</name>
<reference evidence="2 3" key="1">
    <citation type="submission" date="2014-06" db="EMBL/GenBank/DDBJ databases">
        <title>Genetic determinant of reutericyclin biosynthesis of Lactobacillus reuteri.</title>
        <authorList>
            <person name="Lin X."/>
            <person name="Duar R."/>
            <person name="Walter J."/>
            <person name="Gaenzle M."/>
        </authorList>
    </citation>
    <scope>NUCLEOTIDE SEQUENCE [LARGE SCALE GENOMIC DNA]</scope>
    <source>
        <strain evidence="2 3">LTH2584</strain>
    </source>
</reference>
<proteinExistence type="predicted"/>